<dbReference type="AlphaFoldDB" id="A0A2T3P773"/>
<comment type="caution">
    <text evidence="2">The sequence shown here is derived from an EMBL/GenBank/DDBJ whole genome shotgun (WGS) entry which is preliminary data.</text>
</comment>
<dbReference type="RefSeq" id="WP_048900887.1">
    <property type="nucleotide sequence ID" value="NZ_AP024853.1"/>
</dbReference>
<feature type="compositionally biased region" description="Polar residues" evidence="1">
    <location>
        <begin position="313"/>
        <end position="336"/>
    </location>
</feature>
<dbReference type="STRING" id="680026.AB733_22980"/>
<evidence type="ECO:0000256" key="1">
    <source>
        <dbReference type="SAM" id="MobiDB-lite"/>
    </source>
</evidence>
<feature type="compositionally biased region" description="Polar residues" evidence="1">
    <location>
        <begin position="203"/>
        <end position="220"/>
    </location>
</feature>
<feature type="compositionally biased region" description="Low complexity" evidence="1">
    <location>
        <begin position="31"/>
        <end position="46"/>
    </location>
</feature>
<reference evidence="2 3" key="1">
    <citation type="submission" date="2018-01" db="EMBL/GenBank/DDBJ databases">
        <title>Whole genome sequencing of Histamine producing bacteria.</title>
        <authorList>
            <person name="Butler K."/>
        </authorList>
    </citation>
    <scope>NUCLEOTIDE SEQUENCE [LARGE SCALE GENOMIC DNA]</scope>
    <source>
        <strain evidence="2 3">DSM 24669</strain>
    </source>
</reference>
<evidence type="ECO:0000313" key="2">
    <source>
        <dbReference type="EMBL" id="PSW24513.1"/>
    </source>
</evidence>
<feature type="region of interest" description="Disordered" evidence="1">
    <location>
        <begin position="29"/>
        <end position="86"/>
    </location>
</feature>
<feature type="region of interest" description="Disordered" evidence="1">
    <location>
        <begin position="203"/>
        <end position="222"/>
    </location>
</feature>
<keyword evidence="3" id="KW-1185">Reference proteome</keyword>
<dbReference type="Proteomes" id="UP000240481">
    <property type="component" value="Unassembled WGS sequence"/>
</dbReference>
<name>A0A2T3P773_9GAMM</name>
<protein>
    <submittedName>
        <fullName evidence="2">Uncharacterized protein</fullName>
    </submittedName>
</protein>
<feature type="compositionally biased region" description="Polar residues" evidence="1">
    <location>
        <begin position="290"/>
        <end position="302"/>
    </location>
</feature>
<accession>A0A2T3P773</accession>
<organism evidence="2 3">
    <name type="scientific">Photobacterium swingsii</name>
    <dbReference type="NCBI Taxonomy" id="680026"/>
    <lineage>
        <taxon>Bacteria</taxon>
        <taxon>Pseudomonadati</taxon>
        <taxon>Pseudomonadota</taxon>
        <taxon>Gammaproteobacteria</taxon>
        <taxon>Vibrionales</taxon>
        <taxon>Vibrionaceae</taxon>
        <taxon>Photobacterium</taxon>
    </lineage>
</organism>
<feature type="region of interest" description="Disordered" evidence="1">
    <location>
        <begin position="290"/>
        <end position="358"/>
    </location>
</feature>
<proteinExistence type="predicted"/>
<dbReference type="EMBL" id="PYLZ01000005">
    <property type="protein sequence ID" value="PSW24513.1"/>
    <property type="molecule type" value="Genomic_DNA"/>
</dbReference>
<dbReference type="OrthoDB" id="9156113at2"/>
<gene>
    <name evidence="2" type="ORF">C9I94_10780</name>
</gene>
<feature type="compositionally biased region" description="Polar residues" evidence="1">
    <location>
        <begin position="63"/>
        <end position="86"/>
    </location>
</feature>
<evidence type="ECO:0000313" key="3">
    <source>
        <dbReference type="Proteomes" id="UP000240481"/>
    </source>
</evidence>
<sequence length="373" mass="40019">MTTELDQALLSGSVDDIDKLLEEMNLDDDLGILSGDTGGDTDTGNNEMAVSKEEPTIPEVIDTTKQNGDGNQVDANSGSDTPNNGSVKEIDGQLYVAVDPEQAAIASKDGKHTIPYSVLEKARNTSSDYQSKVAQLQEELGQATTAKQKAELFAKQLEEAGITPDKLPDELLSDPSALESLQDEMPGVAGQVIAALVKRLQQQPAQSEPSTTNEASNVESALQAEEMAELRGWETGDPDRWDMALIIDNKLKDDPAFSAMPLNARFAEVQRRVKTAFGDPVQESIQQELSKNDKGNQANQPPAEQEKQPLGQAPQQNIIPNSPSQLGGSSTDTTQAAHEALANQDPLALERSLSSMSPEKVEEFLANAVIALD</sequence>